<dbReference type="PANTHER" id="PTHR33886">
    <property type="entry name" value="UNSATURATED RHAMNOGALACTURONAN HYDROLASE (EUROFUNG)"/>
    <property type="match status" value="1"/>
</dbReference>
<dbReference type="InterPro" id="IPR012341">
    <property type="entry name" value="6hp_glycosidase-like_sf"/>
</dbReference>
<keyword evidence="1 2" id="KW-0378">Hydrolase</keyword>
<dbReference type="Gene3D" id="1.50.10.10">
    <property type="match status" value="1"/>
</dbReference>
<dbReference type="InterPro" id="IPR052043">
    <property type="entry name" value="PolySaccharide_Degr_Enz"/>
</dbReference>
<dbReference type="PANTHER" id="PTHR33886:SF8">
    <property type="entry name" value="UNSATURATED RHAMNOGALACTURONAN HYDROLASE (EUROFUNG)"/>
    <property type="match status" value="1"/>
</dbReference>
<proteinExistence type="predicted"/>
<dbReference type="InterPro" id="IPR010905">
    <property type="entry name" value="Glyco_hydro_88"/>
</dbReference>
<dbReference type="GO" id="GO:0102211">
    <property type="term" value="F:unsaturated rhamnogalacturonyl hydrolase activity"/>
    <property type="evidence" value="ECO:0007669"/>
    <property type="project" value="UniProtKB-EC"/>
</dbReference>
<dbReference type="RefSeq" id="WP_354495190.1">
    <property type="nucleotide sequence ID" value="NZ_JBEPLV010000001.1"/>
</dbReference>
<evidence type="ECO:0000313" key="2">
    <source>
        <dbReference type="EMBL" id="MET3544494.1"/>
    </source>
</evidence>
<dbReference type="EMBL" id="JBEPLV010000001">
    <property type="protein sequence ID" value="MET3544494.1"/>
    <property type="molecule type" value="Genomic_DNA"/>
</dbReference>
<dbReference type="SUPFAM" id="SSF48208">
    <property type="entry name" value="Six-hairpin glycosidases"/>
    <property type="match status" value="1"/>
</dbReference>
<evidence type="ECO:0000313" key="3">
    <source>
        <dbReference type="Proteomes" id="UP001549098"/>
    </source>
</evidence>
<reference evidence="2 3" key="1">
    <citation type="submission" date="2024-06" db="EMBL/GenBank/DDBJ databases">
        <title>Genomic Encyclopedia of Type Strains, Phase IV (KMG-IV): sequencing the most valuable type-strain genomes for metagenomic binning, comparative biology and taxonomic classification.</title>
        <authorList>
            <person name="Goeker M."/>
        </authorList>
    </citation>
    <scope>NUCLEOTIDE SEQUENCE [LARGE SCALE GENOMIC DNA]</scope>
    <source>
        <strain evidence="2 3">DSM 17253</strain>
    </source>
</reference>
<comment type="caution">
    <text evidence="2">The sequence shown here is derived from an EMBL/GenBank/DDBJ whole genome shotgun (WGS) entry which is preliminary data.</text>
</comment>
<dbReference type="Proteomes" id="UP001549098">
    <property type="component" value="Unassembled WGS sequence"/>
</dbReference>
<protein>
    <submittedName>
        <fullName evidence="2">Unsaturated rhamnogalacturonyl hydrolase</fullName>
        <ecNumber evidence="2">3.2.1.172</ecNumber>
    </submittedName>
</protein>
<accession>A0ABV2EZ30</accession>
<dbReference type="EC" id="3.2.1.172" evidence="2"/>
<dbReference type="InterPro" id="IPR008928">
    <property type="entry name" value="6-hairpin_glycosidase_sf"/>
</dbReference>
<name>A0ABV2EZ30_9BACL</name>
<evidence type="ECO:0000256" key="1">
    <source>
        <dbReference type="ARBA" id="ARBA00022801"/>
    </source>
</evidence>
<gene>
    <name evidence="2" type="ORF">ABID47_001088</name>
</gene>
<keyword evidence="3" id="KW-1185">Reference proteome</keyword>
<dbReference type="Pfam" id="PF07470">
    <property type="entry name" value="Glyco_hydro_88"/>
    <property type="match status" value="1"/>
</dbReference>
<sequence>MQMEQTDLKAAADRVYRYLMFSSPESWGGHEWAEWAMERNRWDWNPGVGLIAAADYGAFCGAEGMIQAVEVWTEQNIGGSEKLKVINSLAPYAIFPLLYRQTGNRFYKDKAEEMAIWLIKEAPRTRNGAFEHTVTESASFSEQVWADTVFMAILFLARTARLAGRKVLAEEAMSQTLLHLQTLQDKETGMLFHGWNGETGDWMSAARWNRANAWIAVGVPMIAEEAGELCGDMKLIGELRERYSRLAETLVRCQNESGLWPTVLDRPYFYEETSGSAGIACGLYKAVRAGWIPAELALASADRAVAAVLTQVREDGAVLGVSGGTPVLGSVEAYDHVPTFPTLYGQGLVLLLFVEKLRMIAST</sequence>
<organism evidence="2 3">
    <name type="scientific">Paenibacillus favisporus</name>
    <dbReference type="NCBI Taxonomy" id="221028"/>
    <lineage>
        <taxon>Bacteria</taxon>
        <taxon>Bacillati</taxon>
        <taxon>Bacillota</taxon>
        <taxon>Bacilli</taxon>
        <taxon>Bacillales</taxon>
        <taxon>Paenibacillaceae</taxon>
        <taxon>Paenibacillus</taxon>
    </lineage>
</organism>
<keyword evidence="2" id="KW-0326">Glycosidase</keyword>